<organism evidence="2 3">
    <name type="scientific">Deinococcus aluminii</name>
    <dbReference type="NCBI Taxonomy" id="1656885"/>
    <lineage>
        <taxon>Bacteria</taxon>
        <taxon>Thermotogati</taxon>
        <taxon>Deinococcota</taxon>
        <taxon>Deinococci</taxon>
        <taxon>Deinococcales</taxon>
        <taxon>Deinococcaceae</taxon>
        <taxon>Deinococcus</taxon>
    </lineage>
</organism>
<evidence type="ECO:0000313" key="3">
    <source>
        <dbReference type="Proteomes" id="UP001404956"/>
    </source>
</evidence>
<dbReference type="EMBL" id="BAABRV010000005">
    <property type="protein sequence ID" value="GAA5533992.1"/>
    <property type="molecule type" value="Genomic_DNA"/>
</dbReference>
<keyword evidence="1" id="KW-1133">Transmembrane helix</keyword>
<comment type="caution">
    <text evidence="2">The sequence shown here is derived from an EMBL/GenBank/DDBJ whole genome shotgun (WGS) entry which is preliminary data.</text>
</comment>
<feature type="transmembrane region" description="Helical" evidence="1">
    <location>
        <begin position="12"/>
        <end position="33"/>
    </location>
</feature>
<dbReference type="RefSeq" id="WP_345454912.1">
    <property type="nucleotide sequence ID" value="NZ_BAABRV010000005.1"/>
</dbReference>
<evidence type="ECO:0000256" key="1">
    <source>
        <dbReference type="SAM" id="Phobius"/>
    </source>
</evidence>
<sequence>MTRLKGPKGGPSWLWIILALLLLVGLLLGLDYLDILQLGLY</sequence>
<evidence type="ECO:0000313" key="2">
    <source>
        <dbReference type="EMBL" id="GAA5533992.1"/>
    </source>
</evidence>
<keyword evidence="1" id="KW-0812">Transmembrane</keyword>
<name>A0ABP9XF92_9DEIO</name>
<reference evidence="2 3" key="1">
    <citation type="submission" date="2024-02" db="EMBL/GenBank/DDBJ databases">
        <title>Deinococcus aluminii NBRC 112889.</title>
        <authorList>
            <person name="Ichikawa N."/>
            <person name="Katano-Makiyama Y."/>
            <person name="Hidaka K."/>
        </authorList>
    </citation>
    <scope>NUCLEOTIDE SEQUENCE [LARGE SCALE GENOMIC DNA]</scope>
    <source>
        <strain evidence="2 3">NBRC 112889</strain>
    </source>
</reference>
<dbReference type="Proteomes" id="UP001404956">
    <property type="component" value="Unassembled WGS sequence"/>
</dbReference>
<proteinExistence type="predicted"/>
<protein>
    <submittedName>
        <fullName evidence="2">Uncharacterized protein</fullName>
    </submittedName>
</protein>
<keyword evidence="1" id="KW-0472">Membrane</keyword>
<accession>A0ABP9XF92</accession>
<gene>
    <name evidence="2" type="ORF">Dalu01_02400</name>
</gene>
<keyword evidence="3" id="KW-1185">Reference proteome</keyword>